<feature type="transmembrane region" description="Helical" evidence="1">
    <location>
        <begin position="230"/>
        <end position="253"/>
    </location>
</feature>
<feature type="transmembrane region" description="Helical" evidence="1">
    <location>
        <begin position="100"/>
        <end position="123"/>
    </location>
</feature>
<keyword evidence="3" id="KW-1185">Reference proteome</keyword>
<proteinExistence type="predicted"/>
<evidence type="ECO:0000313" key="2">
    <source>
        <dbReference type="EMBL" id="CAD6191393.1"/>
    </source>
</evidence>
<dbReference type="SUPFAM" id="SSF103473">
    <property type="entry name" value="MFS general substrate transporter"/>
    <property type="match status" value="1"/>
</dbReference>
<evidence type="ECO:0000313" key="3">
    <source>
        <dbReference type="Proteomes" id="UP000835052"/>
    </source>
</evidence>
<keyword evidence="1" id="KW-0472">Membrane</keyword>
<dbReference type="OrthoDB" id="2985014at2759"/>
<reference evidence="2" key="1">
    <citation type="submission" date="2020-10" db="EMBL/GenBank/DDBJ databases">
        <authorList>
            <person name="Kikuchi T."/>
        </authorList>
    </citation>
    <scope>NUCLEOTIDE SEQUENCE</scope>
    <source>
        <strain evidence="2">NKZ352</strain>
    </source>
</reference>
<comment type="caution">
    <text evidence="2">The sequence shown here is derived from an EMBL/GenBank/DDBJ whole genome shotgun (WGS) entry which is preliminary data.</text>
</comment>
<dbReference type="Proteomes" id="UP000835052">
    <property type="component" value="Unassembled WGS sequence"/>
</dbReference>
<keyword evidence="1" id="KW-0812">Transmembrane</keyword>
<dbReference type="PANTHER" id="PTHR45757:SF31">
    <property type="entry name" value="MFS DOMAIN-CONTAINING PROTEIN"/>
    <property type="match status" value="1"/>
</dbReference>
<evidence type="ECO:0008006" key="4">
    <source>
        <dbReference type="Google" id="ProtNLM"/>
    </source>
</evidence>
<dbReference type="InterPro" id="IPR036259">
    <property type="entry name" value="MFS_trans_sf"/>
</dbReference>
<evidence type="ECO:0000256" key="1">
    <source>
        <dbReference type="SAM" id="Phobius"/>
    </source>
</evidence>
<dbReference type="GO" id="GO:0022857">
    <property type="term" value="F:transmembrane transporter activity"/>
    <property type="evidence" value="ECO:0007669"/>
    <property type="project" value="InterPro"/>
</dbReference>
<dbReference type="EMBL" id="CAJGYM010000020">
    <property type="protein sequence ID" value="CAD6191393.1"/>
    <property type="molecule type" value="Genomic_DNA"/>
</dbReference>
<feature type="transmembrane region" description="Helical" evidence="1">
    <location>
        <begin position="135"/>
        <end position="156"/>
    </location>
</feature>
<protein>
    <recommendedName>
        <fullName evidence="4">Major facilitator superfamily (MFS) profile domain-containing protein</fullName>
    </recommendedName>
</protein>
<dbReference type="PANTHER" id="PTHR45757">
    <property type="entry name" value="PROTEIN CBG23364-RELATED"/>
    <property type="match status" value="1"/>
</dbReference>
<accession>A0A8S1H796</accession>
<dbReference type="InterPro" id="IPR011701">
    <property type="entry name" value="MFS"/>
</dbReference>
<feature type="transmembrane region" description="Helical" evidence="1">
    <location>
        <begin position="303"/>
        <end position="323"/>
    </location>
</feature>
<feature type="transmembrane region" description="Helical" evidence="1">
    <location>
        <begin position="396"/>
        <end position="422"/>
    </location>
</feature>
<dbReference type="Gene3D" id="1.20.1250.20">
    <property type="entry name" value="MFS general substrate transporter like domains"/>
    <property type="match status" value="1"/>
</dbReference>
<dbReference type="GO" id="GO:0016020">
    <property type="term" value="C:membrane"/>
    <property type="evidence" value="ECO:0007669"/>
    <property type="project" value="TreeGrafter"/>
</dbReference>
<dbReference type="AlphaFoldDB" id="A0A8S1H796"/>
<gene>
    <name evidence="2" type="ORF">CAUJ_LOCUS7312</name>
</gene>
<organism evidence="2 3">
    <name type="scientific">Caenorhabditis auriculariae</name>
    <dbReference type="NCBI Taxonomy" id="2777116"/>
    <lineage>
        <taxon>Eukaryota</taxon>
        <taxon>Metazoa</taxon>
        <taxon>Ecdysozoa</taxon>
        <taxon>Nematoda</taxon>
        <taxon>Chromadorea</taxon>
        <taxon>Rhabditida</taxon>
        <taxon>Rhabditina</taxon>
        <taxon>Rhabditomorpha</taxon>
        <taxon>Rhabditoidea</taxon>
        <taxon>Rhabditidae</taxon>
        <taxon>Peloderinae</taxon>
        <taxon>Caenorhabditis</taxon>
    </lineage>
</organism>
<feature type="transmembrane region" description="Helical" evidence="1">
    <location>
        <begin position="48"/>
        <end position="69"/>
    </location>
</feature>
<feature type="transmembrane region" description="Helical" evidence="1">
    <location>
        <begin position="273"/>
        <end position="291"/>
    </location>
</feature>
<dbReference type="Pfam" id="PF07690">
    <property type="entry name" value="MFS_1"/>
    <property type="match status" value="1"/>
</dbReference>
<name>A0A8S1H796_9PELO</name>
<feature type="transmembrane region" description="Helical" evidence="1">
    <location>
        <begin position="76"/>
        <end position="94"/>
    </location>
</feature>
<feature type="transmembrane region" description="Helical" evidence="1">
    <location>
        <begin position="168"/>
        <end position="189"/>
    </location>
</feature>
<feature type="transmembrane region" description="Helical" evidence="1">
    <location>
        <begin position="360"/>
        <end position="384"/>
    </location>
</feature>
<sequence>MQLRYFIYVLATACLTLIYAPRLAFHTTMICEKNENSSLEYLTDKDLLALTKQSVAYGLLLAFIPFTAAHVLGTRIVVTISGFVAASACAAYPFVQSYGYFLPVFLLRAIQGAPLVTLLWVIARVSHEWAPKKEIGHSIALLSSVYQLAPLLAPWLSSVMCSWGDWRYTYYVLAVACFLVHLLFFMFYTDDVSKNRFIKTEEVEKITQGKASGDDEKLGNIPYVAILKDVTVWALWIVTLGYFLAILTFLQWGSLYITQALGFPVQTAGASQALTQILCLILKCVLANRLDASSTDASKKLKVAFIVVEAPALAFLAIAYYSSNEILKLVSISLFTAVHGIAVVVVIKTQVLRAGKYSHILANGNTATVVASLFVLPIIVKYLVPTGTEEEWSRVFLMIGIIVFVSSIIFLKLSTAAVPALWAQLRRVSVENIEIQ</sequence>
<keyword evidence="1" id="KW-1133">Transmembrane helix</keyword>
<feature type="transmembrane region" description="Helical" evidence="1">
    <location>
        <begin position="329"/>
        <end position="348"/>
    </location>
</feature>